<dbReference type="Proteomes" id="UP001305421">
    <property type="component" value="Chromosome"/>
</dbReference>
<evidence type="ECO:0000256" key="1">
    <source>
        <dbReference type="SAM" id="MobiDB-lite"/>
    </source>
</evidence>
<reference evidence="3 4" key="1">
    <citation type="submission" date="2022-12" db="EMBL/GenBank/DDBJ databases">
        <title>Two new species, Stenotrophomonas aracearum and Stenotrophomonas oahuensis, isolated from Anthurium (Araceae family) in Hawaii.</title>
        <authorList>
            <person name="Chunag S.C."/>
            <person name="Dobhal S."/>
            <person name="Alvarez A."/>
            <person name="Arif M."/>
        </authorList>
    </citation>
    <scope>NUCLEOTIDE SEQUENCE [LARGE SCALE GENOMIC DNA]</scope>
    <source>
        <strain evidence="3 4">A5588</strain>
    </source>
</reference>
<name>A0ABY9YAY5_9GAMM</name>
<proteinExistence type="predicted"/>
<feature type="signal peptide" evidence="2">
    <location>
        <begin position="1"/>
        <end position="24"/>
    </location>
</feature>
<dbReference type="InterPro" id="IPR043037">
    <property type="entry name" value="CfaE_adhesin"/>
</dbReference>
<dbReference type="Pfam" id="PF07434">
    <property type="entry name" value="CblD"/>
    <property type="match status" value="1"/>
</dbReference>
<dbReference type="Gene3D" id="2.60.40.2520">
    <property type="entry name" value="CFA/I fimbrial subunit E, adhesin domain"/>
    <property type="match status" value="1"/>
</dbReference>
<keyword evidence="4" id="KW-1185">Reference proteome</keyword>
<feature type="chain" id="PRO_5045190962" evidence="2">
    <location>
        <begin position="25"/>
        <end position="378"/>
    </location>
</feature>
<dbReference type="Gene3D" id="2.60.40.2040">
    <property type="entry name" value="CFA/I fimbrial subunit E, pilin domain"/>
    <property type="match status" value="1"/>
</dbReference>
<evidence type="ECO:0000313" key="4">
    <source>
        <dbReference type="Proteomes" id="UP001305421"/>
    </source>
</evidence>
<dbReference type="InterPro" id="IPR010888">
    <property type="entry name" value="CblD"/>
</dbReference>
<sequence>MSRTVYRLAVAVLASLLLAKPAAAQRPPVTLPTPGTTVTTHHHAFDRAAPQPLQLWAPRTVLGFQEVDHGHGRIHVTCTDTPARGRCPRTDSGEGPTGRSPIQLEFHEQRSGQRRDIAVIGWLERVEWERACSNDYWDKSEYPLWTSATRECHVEPAGTAATLEVAARDIALLVAGRWQAELHLDVRSGLGGAVLGRHVFVLEVTVTDPERAAIHFPEHGASVAPMDLQLQRRSRPLPASVGGEGVLDMCLYDGLGSLSSQLVLVARDGGPEAPGRPHGYFSVWHQRGGRAAHERIDYRLHLLHAGRRIDLAHDEHTVLDGIDSAELRPVLLPGMEQAVHCVPTPLTFLTPPFPAADKRDGRYQGELSLEMRLPTRRP</sequence>
<evidence type="ECO:0000313" key="3">
    <source>
        <dbReference type="EMBL" id="WNH48017.1"/>
    </source>
</evidence>
<feature type="region of interest" description="Disordered" evidence="1">
    <location>
        <begin position="84"/>
        <end position="109"/>
    </location>
</feature>
<gene>
    <name evidence="3" type="ORF">PDM28_15235</name>
</gene>
<dbReference type="RefSeq" id="WP_311182696.1">
    <property type="nucleotide sequence ID" value="NZ_CP115543.1"/>
</dbReference>
<feature type="region of interest" description="Disordered" evidence="1">
    <location>
        <begin position="357"/>
        <end position="378"/>
    </location>
</feature>
<accession>A0ABY9YAY5</accession>
<protein>
    <submittedName>
        <fullName evidence="3">CfaE/CblD family pilus tip adhesin</fullName>
    </submittedName>
</protein>
<keyword evidence="2" id="KW-0732">Signal</keyword>
<organism evidence="3 4">
    <name type="scientific">Stenotrophomonas aracearum</name>
    <dbReference type="NCBI Taxonomy" id="3003272"/>
    <lineage>
        <taxon>Bacteria</taxon>
        <taxon>Pseudomonadati</taxon>
        <taxon>Pseudomonadota</taxon>
        <taxon>Gammaproteobacteria</taxon>
        <taxon>Lysobacterales</taxon>
        <taxon>Lysobacteraceae</taxon>
        <taxon>Stenotrophomonas</taxon>
    </lineage>
</organism>
<evidence type="ECO:0000256" key="2">
    <source>
        <dbReference type="SAM" id="SignalP"/>
    </source>
</evidence>
<dbReference type="EMBL" id="CP115543">
    <property type="protein sequence ID" value="WNH48017.1"/>
    <property type="molecule type" value="Genomic_DNA"/>
</dbReference>